<dbReference type="RefSeq" id="WP_131814305.1">
    <property type="nucleotide sequence ID" value="NZ_FOTQ01000001.1"/>
</dbReference>
<keyword evidence="2" id="KW-1185">Reference proteome</keyword>
<evidence type="ECO:0000313" key="2">
    <source>
        <dbReference type="Proteomes" id="UP000199144"/>
    </source>
</evidence>
<dbReference type="InterPro" id="IPR056209">
    <property type="entry name" value="SU10_adaptor"/>
</dbReference>
<dbReference type="STRING" id="254406.SAMN04488042_101232"/>
<dbReference type="AlphaFoldDB" id="A0A1I4HSD3"/>
<proteinExistence type="predicted"/>
<gene>
    <name evidence="1" type="ORF">SAMN04488042_101232</name>
</gene>
<reference evidence="1 2" key="1">
    <citation type="submission" date="2016-10" db="EMBL/GenBank/DDBJ databases">
        <authorList>
            <person name="de Groot N.N."/>
        </authorList>
    </citation>
    <scope>NUCLEOTIDE SEQUENCE [LARGE SCALE GENOMIC DNA]</scope>
    <source>
        <strain evidence="1 2">DSM 15283</strain>
    </source>
</reference>
<dbReference type="Pfam" id="PF24175">
    <property type="entry name" value="SU10_adaptor"/>
    <property type="match status" value="1"/>
</dbReference>
<protein>
    <submittedName>
        <fullName evidence="1">Uncharacterized protein</fullName>
    </submittedName>
</protein>
<organism evidence="1 2">
    <name type="scientific">Shimia aestuarii</name>
    <dbReference type="NCBI Taxonomy" id="254406"/>
    <lineage>
        <taxon>Bacteria</taxon>
        <taxon>Pseudomonadati</taxon>
        <taxon>Pseudomonadota</taxon>
        <taxon>Alphaproteobacteria</taxon>
        <taxon>Rhodobacterales</taxon>
        <taxon>Roseobacteraceae</taxon>
    </lineage>
</organism>
<dbReference type="Proteomes" id="UP000199144">
    <property type="component" value="Unassembled WGS sequence"/>
</dbReference>
<accession>A0A1I4HSD3</accession>
<name>A0A1I4HSD3_9RHOB</name>
<sequence>MTYDEFKTYLATFLWKDNDQVLIDNLDSLIQMADAELNQLFKVQQRLKTATISVDNQDFELPSDYRSIRDLTRLTNVAETYGYVPPTELYKNRVNAPQLGSRPVYSLVGSTLLLSGDYTTPTAFQIVYYDKIPDYQDTDASWVADDFLNLYVYAVLRQTVMFLREDERLPLWNSLFTDALKVALQEDAHERARGVINNPRGRVLASRR</sequence>
<dbReference type="OrthoDB" id="7366738at2"/>
<dbReference type="EMBL" id="FOTQ01000001">
    <property type="protein sequence ID" value="SFL44717.1"/>
    <property type="molecule type" value="Genomic_DNA"/>
</dbReference>
<evidence type="ECO:0000313" key="1">
    <source>
        <dbReference type="EMBL" id="SFL44717.1"/>
    </source>
</evidence>